<reference evidence="2 3" key="1">
    <citation type="submission" date="2019-11" db="EMBL/GenBank/DDBJ databases">
        <title>Pseudodesulfovibrio alkaliphilus, sp. nov., an alkaliphilic sulfate-reducing bacteria from mud volcano of Taman peninsula, Russia.</title>
        <authorList>
            <person name="Frolova A."/>
            <person name="Merkel A.Y."/>
            <person name="Slobodkin A.I."/>
        </authorList>
    </citation>
    <scope>NUCLEOTIDE SEQUENCE [LARGE SCALE GENOMIC DNA]</scope>
    <source>
        <strain evidence="2 3">F-1</strain>
    </source>
</reference>
<dbReference type="RefSeq" id="WP_155932315.1">
    <property type="nucleotide sequence ID" value="NZ_WODC01000001.1"/>
</dbReference>
<sequence length="187" mass="21771">MPRTPMPMCVGDVSDFARTLRRQLKDLERIPGHVEMLNLLARAGGFRNIQHLRAQQTPREALALSPSSSQVDPVLIKRLLRLFDDRRRLVRWPRKFTQRKLCLWVVWSRVPSRVVMTEKEINALIEAAHLFGDHALLRRELVDHGLLARTPDGRRYSRREGALPTQAAALLDHLRQRDQLQAPRHRH</sequence>
<gene>
    <name evidence="2" type="ORF">GKC30_03650</name>
</gene>
<evidence type="ECO:0000313" key="3">
    <source>
        <dbReference type="Proteomes" id="UP000461162"/>
    </source>
</evidence>
<organism evidence="2 3">
    <name type="scientific">Pseudodesulfovibrio alkaliphilus</name>
    <dbReference type="NCBI Taxonomy" id="2661613"/>
    <lineage>
        <taxon>Bacteria</taxon>
        <taxon>Pseudomonadati</taxon>
        <taxon>Thermodesulfobacteriota</taxon>
        <taxon>Desulfovibrionia</taxon>
        <taxon>Desulfovibrionales</taxon>
        <taxon>Desulfovibrionaceae</taxon>
    </lineage>
</organism>
<feature type="domain" description="DUF2087" evidence="1">
    <location>
        <begin position="88"/>
        <end position="158"/>
    </location>
</feature>
<dbReference type="AlphaFoldDB" id="A0A7K1KKW2"/>
<dbReference type="EMBL" id="WODC01000001">
    <property type="protein sequence ID" value="MUM76726.1"/>
    <property type="molecule type" value="Genomic_DNA"/>
</dbReference>
<name>A0A7K1KKW2_9BACT</name>
<accession>A0A7K1KKW2</accession>
<evidence type="ECO:0000313" key="2">
    <source>
        <dbReference type="EMBL" id="MUM76726.1"/>
    </source>
</evidence>
<protein>
    <submittedName>
        <fullName evidence="2">DUF2087 domain-containing protein</fullName>
    </submittedName>
</protein>
<comment type="caution">
    <text evidence="2">The sequence shown here is derived from an EMBL/GenBank/DDBJ whole genome shotgun (WGS) entry which is preliminary data.</text>
</comment>
<dbReference type="Pfam" id="PF09860">
    <property type="entry name" value="DUF2087"/>
    <property type="match status" value="1"/>
</dbReference>
<dbReference type="Proteomes" id="UP000461162">
    <property type="component" value="Unassembled WGS sequence"/>
</dbReference>
<proteinExistence type="predicted"/>
<evidence type="ECO:0000259" key="1">
    <source>
        <dbReference type="Pfam" id="PF09860"/>
    </source>
</evidence>
<dbReference type="InterPro" id="IPR018656">
    <property type="entry name" value="DUF2087"/>
</dbReference>
<keyword evidence="3" id="KW-1185">Reference proteome</keyword>